<evidence type="ECO:0000313" key="7">
    <source>
        <dbReference type="EMBL" id="BBM35627.1"/>
    </source>
</evidence>
<dbReference type="STRING" id="714315.GCA_000516535_00554"/>
<dbReference type="InterPro" id="IPR012340">
    <property type="entry name" value="NA-bd_OB-fold"/>
</dbReference>
<dbReference type="EMBL" id="AP019822">
    <property type="protein sequence ID" value="BBM35627.1"/>
    <property type="molecule type" value="Genomic_DNA"/>
</dbReference>
<dbReference type="AlphaFoldDB" id="A0A510J8X1"/>
<organism evidence="7 8">
    <name type="scientific">Pseudoleptotrichia goodfellowii</name>
    <dbReference type="NCBI Taxonomy" id="157692"/>
    <lineage>
        <taxon>Bacteria</taxon>
        <taxon>Fusobacteriati</taxon>
        <taxon>Fusobacteriota</taxon>
        <taxon>Fusobacteriia</taxon>
        <taxon>Fusobacteriales</taxon>
        <taxon>Leptotrichiaceae</taxon>
        <taxon>Pseudoleptotrichia</taxon>
    </lineage>
</organism>
<evidence type="ECO:0000259" key="6">
    <source>
        <dbReference type="Pfam" id="PF01957"/>
    </source>
</evidence>
<dbReference type="InterPro" id="IPR052165">
    <property type="entry name" value="Membrane_assoc_protease"/>
</dbReference>
<dbReference type="OrthoDB" id="95615at2"/>
<evidence type="ECO:0000256" key="3">
    <source>
        <dbReference type="ARBA" id="ARBA00022989"/>
    </source>
</evidence>
<dbReference type="InterPro" id="IPR002810">
    <property type="entry name" value="NfeD-like_C"/>
</dbReference>
<evidence type="ECO:0000313" key="8">
    <source>
        <dbReference type="Proteomes" id="UP000321606"/>
    </source>
</evidence>
<dbReference type="Proteomes" id="UP000321606">
    <property type="component" value="Chromosome"/>
</dbReference>
<dbReference type="PANTHER" id="PTHR33507:SF3">
    <property type="entry name" value="INNER MEMBRANE PROTEIN YBBJ"/>
    <property type="match status" value="1"/>
</dbReference>
<dbReference type="GO" id="GO:0005886">
    <property type="term" value="C:plasma membrane"/>
    <property type="evidence" value="ECO:0007669"/>
    <property type="project" value="TreeGrafter"/>
</dbReference>
<protein>
    <recommendedName>
        <fullName evidence="6">NfeD-like C-terminal domain-containing protein</fullName>
    </recommendedName>
</protein>
<proteinExistence type="predicted"/>
<keyword evidence="3 5" id="KW-1133">Transmembrane helix</keyword>
<keyword evidence="4 5" id="KW-0472">Membrane</keyword>
<accession>A0A510J8X1</accession>
<evidence type="ECO:0000256" key="2">
    <source>
        <dbReference type="ARBA" id="ARBA00022692"/>
    </source>
</evidence>
<dbReference type="RefSeq" id="WP_026737154.1">
    <property type="nucleotide sequence ID" value="NZ_AP019822.1"/>
</dbReference>
<comment type="subcellular location">
    <subcellularLocation>
        <location evidence="1">Membrane</location>
        <topology evidence="1">Multi-pass membrane protein</topology>
    </subcellularLocation>
</comment>
<evidence type="ECO:0000256" key="1">
    <source>
        <dbReference type="ARBA" id="ARBA00004141"/>
    </source>
</evidence>
<dbReference type="SUPFAM" id="SSF141322">
    <property type="entry name" value="NfeD domain-like"/>
    <property type="match status" value="1"/>
</dbReference>
<name>A0A510J8X1_9FUSO</name>
<reference evidence="7 8" key="1">
    <citation type="submission" date="2019-07" db="EMBL/GenBank/DDBJ databases">
        <title>Complete Genome Sequence of Leptotrichia goodfellowii Strain JCM 16774.</title>
        <authorList>
            <person name="Watanabe S."/>
            <person name="Cui L."/>
        </authorList>
    </citation>
    <scope>NUCLEOTIDE SEQUENCE [LARGE SCALE GENOMIC DNA]</scope>
    <source>
        <strain evidence="7 8">JCM16774</strain>
    </source>
</reference>
<dbReference type="PANTHER" id="PTHR33507">
    <property type="entry name" value="INNER MEMBRANE PROTEIN YBBJ"/>
    <property type="match status" value="1"/>
</dbReference>
<evidence type="ECO:0000256" key="4">
    <source>
        <dbReference type="ARBA" id="ARBA00023136"/>
    </source>
</evidence>
<feature type="transmembrane region" description="Helical" evidence="5">
    <location>
        <begin position="12"/>
        <end position="39"/>
    </location>
</feature>
<keyword evidence="2 5" id="KW-0812">Transmembrane</keyword>
<sequence>MGAIFWAISASVFAVLEIIIPGLVTIWLALAALVVTVFAGLINNAYIEFFIFAVLSLIFILFTRPVLQNYLKKKIKHDFNSNMTGSEIKIEKVVNSDKAKKEYEVKFKGSIWTGTSEEFFKVGDMVRIKSFEGNKIVLERK</sequence>
<dbReference type="Pfam" id="PF01957">
    <property type="entry name" value="NfeD"/>
    <property type="match status" value="1"/>
</dbReference>
<feature type="domain" description="NfeD-like C-terminal" evidence="6">
    <location>
        <begin position="97"/>
        <end position="140"/>
    </location>
</feature>
<feature type="transmembrane region" description="Helical" evidence="5">
    <location>
        <begin position="45"/>
        <end position="67"/>
    </location>
</feature>
<gene>
    <name evidence="7" type="ORF">JCM16774_0552</name>
</gene>
<dbReference type="Gene3D" id="2.40.50.140">
    <property type="entry name" value="Nucleic acid-binding proteins"/>
    <property type="match status" value="1"/>
</dbReference>
<evidence type="ECO:0000256" key="5">
    <source>
        <dbReference type="SAM" id="Phobius"/>
    </source>
</evidence>
<dbReference type="KEGG" id="lgo:JCM16774_0552"/>